<dbReference type="GO" id="GO:0045944">
    <property type="term" value="P:positive regulation of transcription by RNA polymerase II"/>
    <property type="evidence" value="ECO:0007669"/>
    <property type="project" value="TreeGrafter"/>
</dbReference>
<dbReference type="PANTHER" id="PTHR24193:SF121">
    <property type="entry name" value="ADA2A-CONTAINING COMPLEX COMPONENT 3, ISOFORM D"/>
    <property type="match status" value="1"/>
</dbReference>
<proteinExistence type="predicted"/>
<dbReference type="PANTHER" id="PTHR24193">
    <property type="entry name" value="ANKYRIN REPEAT PROTEIN"/>
    <property type="match status" value="1"/>
</dbReference>
<feature type="repeat" description="ANK" evidence="3">
    <location>
        <begin position="196"/>
        <end position="222"/>
    </location>
</feature>
<feature type="repeat" description="ANK" evidence="3">
    <location>
        <begin position="261"/>
        <end position="293"/>
    </location>
</feature>
<evidence type="ECO:0000256" key="1">
    <source>
        <dbReference type="ARBA" id="ARBA00022737"/>
    </source>
</evidence>
<dbReference type="Gene3D" id="1.25.40.20">
    <property type="entry name" value="Ankyrin repeat-containing domain"/>
    <property type="match status" value="3"/>
</dbReference>
<dbReference type="EMBL" id="PZQS01000008">
    <property type="protein sequence ID" value="PVD25446.1"/>
    <property type="molecule type" value="Genomic_DNA"/>
</dbReference>
<dbReference type="STRING" id="400727.A0A2T7NWC4"/>
<dbReference type="Pfam" id="PF13606">
    <property type="entry name" value="Ank_3"/>
    <property type="match status" value="1"/>
</dbReference>
<sequence length="392" mass="43818">MRGNAHLAELLSDHSKDIDQLYGDNNQESLLHLAIREDDEEMVKVLIHFRANLNKASTKGFTPLGLAVNLSQPRGTAIAKMLVKAGASPYTKTAIPCNRYAKFAPLHIACLNGNFEFVKFLVEEIFTQSSKIFRDYCKETSSEIVTPSSTLNEPDNKQMVLVEEKDNSMTSKSRRKAKHKSRAQRLKHLLNQATGDGSTPLFMAVCSRHLQMVEYLIKAGAEPHFACLPGNLFHAAVQSRSLHVVKKSFEMGCDVNHRNSDGDTPLHRATFMNLPEVCELLLTGGAELNTPGGFGRTPLFNSMIMTYNTTGAILIQHGADFNTVDFIKSAALDRCLRNDETTMKFLLLAGARITTEIFTERSYKSLVKVNPTMSSWIREYITQPWSLRLSVF</sequence>
<evidence type="ECO:0000256" key="3">
    <source>
        <dbReference type="PROSITE-ProRule" id="PRU00023"/>
    </source>
</evidence>
<name>A0A2T7NWC4_POMCA</name>
<dbReference type="InterPro" id="IPR002110">
    <property type="entry name" value="Ankyrin_rpt"/>
</dbReference>
<feature type="repeat" description="ANK" evidence="3">
    <location>
        <begin position="26"/>
        <end position="58"/>
    </location>
</feature>
<reference evidence="4 5" key="1">
    <citation type="submission" date="2018-04" db="EMBL/GenBank/DDBJ databases">
        <title>The genome of golden apple snail Pomacea canaliculata provides insight into stress tolerance and invasive adaptation.</title>
        <authorList>
            <person name="Liu C."/>
            <person name="Liu B."/>
            <person name="Ren Y."/>
            <person name="Zhang Y."/>
            <person name="Wang H."/>
            <person name="Li S."/>
            <person name="Jiang F."/>
            <person name="Yin L."/>
            <person name="Zhang G."/>
            <person name="Qian W."/>
            <person name="Fan W."/>
        </authorList>
    </citation>
    <scope>NUCLEOTIDE SEQUENCE [LARGE SCALE GENOMIC DNA]</scope>
    <source>
        <strain evidence="4">SZHN2017</strain>
        <tissue evidence="4">Muscle</tissue>
    </source>
</reference>
<keyword evidence="5" id="KW-1185">Reference proteome</keyword>
<evidence type="ECO:0000256" key="2">
    <source>
        <dbReference type="ARBA" id="ARBA00023043"/>
    </source>
</evidence>
<keyword evidence="1" id="KW-0677">Repeat</keyword>
<dbReference type="GO" id="GO:0000976">
    <property type="term" value="F:transcription cis-regulatory region binding"/>
    <property type="evidence" value="ECO:0007669"/>
    <property type="project" value="TreeGrafter"/>
</dbReference>
<dbReference type="Pfam" id="PF00023">
    <property type="entry name" value="Ank"/>
    <property type="match status" value="1"/>
</dbReference>
<dbReference type="Proteomes" id="UP000245119">
    <property type="component" value="Linkage Group LG8"/>
</dbReference>
<dbReference type="PROSITE" id="PS50297">
    <property type="entry name" value="ANK_REP_REGION"/>
    <property type="match status" value="3"/>
</dbReference>
<dbReference type="OrthoDB" id="6080827at2759"/>
<feature type="repeat" description="ANK" evidence="3">
    <location>
        <begin position="59"/>
        <end position="94"/>
    </location>
</feature>
<protein>
    <submittedName>
        <fullName evidence="4">Uncharacterized protein</fullName>
    </submittedName>
</protein>
<evidence type="ECO:0000313" key="5">
    <source>
        <dbReference type="Proteomes" id="UP000245119"/>
    </source>
</evidence>
<dbReference type="Pfam" id="PF12796">
    <property type="entry name" value="Ank_2"/>
    <property type="match status" value="2"/>
</dbReference>
<dbReference type="SUPFAM" id="SSF48403">
    <property type="entry name" value="Ankyrin repeat"/>
    <property type="match status" value="2"/>
</dbReference>
<dbReference type="SMART" id="SM00248">
    <property type="entry name" value="ANK"/>
    <property type="match status" value="6"/>
</dbReference>
<keyword evidence="2 3" id="KW-0040">ANK repeat</keyword>
<evidence type="ECO:0000313" key="4">
    <source>
        <dbReference type="EMBL" id="PVD25446.1"/>
    </source>
</evidence>
<accession>A0A2T7NWC4</accession>
<dbReference type="GO" id="GO:0005634">
    <property type="term" value="C:nucleus"/>
    <property type="evidence" value="ECO:0007669"/>
    <property type="project" value="TreeGrafter"/>
</dbReference>
<dbReference type="PROSITE" id="PS50088">
    <property type="entry name" value="ANK_REPEAT"/>
    <property type="match status" value="4"/>
</dbReference>
<comment type="caution">
    <text evidence="4">The sequence shown here is derived from an EMBL/GenBank/DDBJ whole genome shotgun (WGS) entry which is preliminary data.</text>
</comment>
<gene>
    <name evidence="4" type="ORF">C0Q70_13102</name>
</gene>
<dbReference type="InterPro" id="IPR036770">
    <property type="entry name" value="Ankyrin_rpt-contain_sf"/>
</dbReference>
<organism evidence="4 5">
    <name type="scientific">Pomacea canaliculata</name>
    <name type="common">Golden apple snail</name>
    <dbReference type="NCBI Taxonomy" id="400727"/>
    <lineage>
        <taxon>Eukaryota</taxon>
        <taxon>Metazoa</taxon>
        <taxon>Spiralia</taxon>
        <taxon>Lophotrochozoa</taxon>
        <taxon>Mollusca</taxon>
        <taxon>Gastropoda</taxon>
        <taxon>Caenogastropoda</taxon>
        <taxon>Architaenioglossa</taxon>
        <taxon>Ampullarioidea</taxon>
        <taxon>Ampullariidae</taxon>
        <taxon>Pomacea</taxon>
    </lineage>
</organism>
<dbReference type="InterPro" id="IPR050663">
    <property type="entry name" value="Ankyrin-SOCS_Box"/>
</dbReference>
<dbReference type="AlphaFoldDB" id="A0A2T7NWC4"/>